<protein>
    <submittedName>
        <fullName evidence="1">Uncharacterized protein</fullName>
    </submittedName>
</protein>
<comment type="caution">
    <text evidence="1">The sequence shown here is derived from an EMBL/GenBank/DDBJ whole genome shotgun (WGS) entry which is preliminary data.</text>
</comment>
<sequence>MALVVVFSTMSYTINSHFCGDTLVSKSYFSEAKTCGMEMKQDINNKKCSITKKNCCKDVIKVIEGQDNLKKNSSDSLSLDQQLFLATFYYSYINLFEGLHDKVIPFKNYSPPLVVKDIHVLDEVYLI</sequence>
<accession>A0ABW3JPM2</accession>
<gene>
    <name evidence="1" type="ORF">ACFQ1U_04185</name>
</gene>
<evidence type="ECO:0000313" key="2">
    <source>
        <dbReference type="Proteomes" id="UP001597062"/>
    </source>
</evidence>
<dbReference type="NCBIfam" id="NF047658">
    <property type="entry name" value="HYC_CC_PP"/>
    <property type="match status" value="1"/>
</dbReference>
<dbReference type="Pfam" id="PF26622">
    <property type="entry name" value="DUF8199"/>
    <property type="match status" value="1"/>
</dbReference>
<name>A0ABW3JPM2_9FLAO</name>
<dbReference type="InterPro" id="IPR058060">
    <property type="entry name" value="HYC_CC_PP"/>
</dbReference>
<evidence type="ECO:0000313" key="1">
    <source>
        <dbReference type="EMBL" id="MFD0992394.1"/>
    </source>
</evidence>
<organism evidence="1 2">
    <name type="scientific">Tenacibaculum geojense</name>
    <dbReference type="NCBI Taxonomy" id="915352"/>
    <lineage>
        <taxon>Bacteria</taxon>
        <taxon>Pseudomonadati</taxon>
        <taxon>Bacteroidota</taxon>
        <taxon>Flavobacteriia</taxon>
        <taxon>Flavobacteriales</taxon>
        <taxon>Flavobacteriaceae</taxon>
        <taxon>Tenacibaculum</taxon>
    </lineage>
</organism>
<dbReference type="Proteomes" id="UP001597062">
    <property type="component" value="Unassembled WGS sequence"/>
</dbReference>
<dbReference type="InterPro" id="IPR058512">
    <property type="entry name" value="DUF8199"/>
</dbReference>
<keyword evidence="2" id="KW-1185">Reference proteome</keyword>
<reference evidence="2" key="1">
    <citation type="journal article" date="2019" name="Int. J. Syst. Evol. Microbiol.">
        <title>The Global Catalogue of Microorganisms (GCM) 10K type strain sequencing project: providing services to taxonomists for standard genome sequencing and annotation.</title>
        <authorList>
            <consortium name="The Broad Institute Genomics Platform"/>
            <consortium name="The Broad Institute Genome Sequencing Center for Infectious Disease"/>
            <person name="Wu L."/>
            <person name="Ma J."/>
        </authorList>
    </citation>
    <scope>NUCLEOTIDE SEQUENCE [LARGE SCALE GENOMIC DNA]</scope>
    <source>
        <strain evidence="2">CCUG 60527</strain>
    </source>
</reference>
<dbReference type="EMBL" id="JBHTJR010000022">
    <property type="protein sequence ID" value="MFD0992394.1"/>
    <property type="molecule type" value="Genomic_DNA"/>
</dbReference>
<proteinExistence type="predicted"/>
<dbReference type="RefSeq" id="WP_386105633.1">
    <property type="nucleotide sequence ID" value="NZ_JBHTJR010000022.1"/>
</dbReference>